<keyword evidence="4" id="KW-1185">Reference proteome</keyword>
<name>A0A543IW71_9ACTN</name>
<feature type="region of interest" description="Disordered" evidence="1">
    <location>
        <begin position="25"/>
        <end position="69"/>
    </location>
</feature>
<dbReference type="RefSeq" id="WP_142258921.1">
    <property type="nucleotide sequence ID" value="NZ_BMPV01000003.1"/>
</dbReference>
<reference evidence="3 4" key="1">
    <citation type="submission" date="2019-06" db="EMBL/GenBank/DDBJ databases">
        <title>Sequencing the genomes of 1000 actinobacteria strains.</title>
        <authorList>
            <person name="Klenk H.-P."/>
        </authorList>
    </citation>
    <scope>NUCLEOTIDE SEQUENCE [LARGE SCALE GENOMIC DNA]</scope>
    <source>
        <strain evidence="3 4">DSM 43186</strain>
    </source>
</reference>
<evidence type="ECO:0000313" key="3">
    <source>
        <dbReference type="EMBL" id="TQM74801.1"/>
    </source>
</evidence>
<dbReference type="SUPFAM" id="SSF46785">
    <property type="entry name" value="Winged helix' DNA-binding domain"/>
    <property type="match status" value="1"/>
</dbReference>
<dbReference type="CDD" id="cd00090">
    <property type="entry name" value="HTH_ARSR"/>
    <property type="match status" value="1"/>
</dbReference>
<feature type="domain" description="Transcription regulator PadR N-terminal" evidence="2">
    <location>
        <begin position="86"/>
        <end position="154"/>
    </location>
</feature>
<proteinExistence type="predicted"/>
<dbReference type="PANTHER" id="PTHR43252">
    <property type="entry name" value="TRANSCRIPTIONAL REGULATOR YQJI"/>
    <property type="match status" value="1"/>
</dbReference>
<dbReference type="InterPro" id="IPR011991">
    <property type="entry name" value="ArsR-like_HTH"/>
</dbReference>
<dbReference type="InterPro" id="IPR036390">
    <property type="entry name" value="WH_DNA-bd_sf"/>
</dbReference>
<dbReference type="Gene3D" id="1.10.10.10">
    <property type="entry name" value="Winged helix-like DNA-binding domain superfamily/Winged helix DNA-binding domain"/>
    <property type="match status" value="1"/>
</dbReference>
<dbReference type="PANTHER" id="PTHR43252:SF2">
    <property type="entry name" value="TRANSCRIPTION REGULATOR, PADR-LIKE FAMILY"/>
    <property type="match status" value="1"/>
</dbReference>
<organism evidence="3 4">
    <name type="scientific">Thermopolyspora flexuosa</name>
    <dbReference type="NCBI Taxonomy" id="103836"/>
    <lineage>
        <taxon>Bacteria</taxon>
        <taxon>Bacillati</taxon>
        <taxon>Actinomycetota</taxon>
        <taxon>Actinomycetes</taxon>
        <taxon>Streptosporangiales</taxon>
        <taxon>Streptosporangiaceae</taxon>
        <taxon>Thermopolyspora</taxon>
    </lineage>
</organism>
<comment type="caution">
    <text evidence="3">The sequence shown here is derived from an EMBL/GenBank/DDBJ whole genome shotgun (WGS) entry which is preliminary data.</text>
</comment>
<evidence type="ECO:0000256" key="1">
    <source>
        <dbReference type="SAM" id="MobiDB-lite"/>
    </source>
</evidence>
<evidence type="ECO:0000313" key="4">
    <source>
        <dbReference type="Proteomes" id="UP000319213"/>
    </source>
</evidence>
<accession>A0A543IW71</accession>
<dbReference type="OrthoDB" id="1683430at2"/>
<feature type="region of interest" description="Disordered" evidence="1">
    <location>
        <begin position="1"/>
        <end position="20"/>
    </location>
</feature>
<dbReference type="InterPro" id="IPR036388">
    <property type="entry name" value="WH-like_DNA-bd_sf"/>
</dbReference>
<dbReference type="Pfam" id="PF03551">
    <property type="entry name" value="PadR"/>
    <property type="match status" value="1"/>
</dbReference>
<evidence type="ECO:0000259" key="2">
    <source>
        <dbReference type="Pfam" id="PF03551"/>
    </source>
</evidence>
<dbReference type="Proteomes" id="UP000319213">
    <property type="component" value="Unassembled WGS sequence"/>
</dbReference>
<feature type="compositionally biased region" description="Pro residues" evidence="1">
    <location>
        <begin position="45"/>
        <end position="67"/>
    </location>
</feature>
<dbReference type="EMBL" id="VFPQ01000001">
    <property type="protein sequence ID" value="TQM74801.1"/>
    <property type="molecule type" value="Genomic_DNA"/>
</dbReference>
<gene>
    <name evidence="3" type="ORF">FHX40_1485</name>
</gene>
<protein>
    <submittedName>
        <fullName evidence="3">PadR family transcriptional regulator</fullName>
    </submittedName>
</protein>
<sequence length="229" mass="24642">MPHRRRPGPPGPPRGPETDLVADLFLGAPGAPSHPPPRPPHDPPPHPPPPPPDAPVPPLPPTPPHPPGACQAIAPRVRRGDVRAAVLSLLAEGPRNGYQLIQEIAARSCGIWRPSPGSVYPALQQLEDEGLVTSEESAGSRVYRLTDAGRAHAAERAGQPPPWAQVAGTLPEDLAELRMLWAQLHEAFGQLVQIANPRQAAAARRLLRDTRRAIFRILAEDDLETTDDN</sequence>
<dbReference type="InterPro" id="IPR005149">
    <property type="entry name" value="Tscrpt_reg_PadR_N"/>
</dbReference>
<dbReference type="AlphaFoldDB" id="A0A543IW71"/>